<comment type="caution">
    <text evidence="4">The sequence shown here is derived from an EMBL/GenBank/DDBJ whole genome shotgun (WGS) entry which is preliminary data.</text>
</comment>
<dbReference type="Proteomes" id="UP000618240">
    <property type="component" value="Unassembled WGS sequence"/>
</dbReference>
<dbReference type="PANTHER" id="PTHR37299:SF1">
    <property type="entry name" value="STAGE 0 SPORULATION PROTEIN A HOMOLOG"/>
    <property type="match status" value="1"/>
</dbReference>
<evidence type="ECO:0000256" key="1">
    <source>
        <dbReference type="PROSITE-ProRule" id="PRU00169"/>
    </source>
</evidence>
<dbReference type="SMART" id="SM00850">
    <property type="entry name" value="LytTR"/>
    <property type="match status" value="1"/>
</dbReference>
<name>A0ABS8A5B5_9FLAO</name>
<accession>A0ABS8A5B5</accession>
<protein>
    <submittedName>
        <fullName evidence="4">LytTR family DNA-binding domain-containing protein</fullName>
    </submittedName>
</protein>
<evidence type="ECO:0000259" key="3">
    <source>
        <dbReference type="PROSITE" id="PS50930"/>
    </source>
</evidence>
<keyword evidence="1" id="KW-0597">Phosphoprotein</keyword>
<dbReference type="Pfam" id="PF04397">
    <property type="entry name" value="LytTR"/>
    <property type="match status" value="1"/>
</dbReference>
<evidence type="ECO:0000313" key="4">
    <source>
        <dbReference type="EMBL" id="MCA6068085.1"/>
    </source>
</evidence>
<dbReference type="RefSeq" id="WP_225689306.1">
    <property type="nucleotide sequence ID" value="NZ_JAERSE020000003.1"/>
</dbReference>
<dbReference type="PROSITE" id="PS50110">
    <property type="entry name" value="RESPONSE_REGULATORY"/>
    <property type="match status" value="1"/>
</dbReference>
<dbReference type="Gene3D" id="3.40.50.2300">
    <property type="match status" value="1"/>
</dbReference>
<keyword evidence="4" id="KW-0238">DNA-binding</keyword>
<evidence type="ECO:0000259" key="2">
    <source>
        <dbReference type="PROSITE" id="PS50110"/>
    </source>
</evidence>
<dbReference type="Pfam" id="PF00072">
    <property type="entry name" value="Response_reg"/>
    <property type="match status" value="1"/>
</dbReference>
<dbReference type="InterPro" id="IPR011006">
    <property type="entry name" value="CheY-like_superfamily"/>
</dbReference>
<feature type="domain" description="HTH LytTR-type" evidence="3">
    <location>
        <begin position="137"/>
        <end position="211"/>
    </location>
</feature>
<dbReference type="Gene3D" id="2.40.50.1020">
    <property type="entry name" value="LytTr DNA-binding domain"/>
    <property type="match status" value="1"/>
</dbReference>
<dbReference type="PROSITE" id="PS50930">
    <property type="entry name" value="HTH_LYTTR"/>
    <property type="match status" value="1"/>
</dbReference>
<feature type="domain" description="Response regulatory" evidence="2">
    <location>
        <begin position="5"/>
        <end position="117"/>
    </location>
</feature>
<dbReference type="EMBL" id="JAERSE020000003">
    <property type="protein sequence ID" value="MCA6068085.1"/>
    <property type="molecule type" value="Genomic_DNA"/>
</dbReference>
<gene>
    <name evidence="4" type="ORF">JI747_012895</name>
</gene>
<evidence type="ECO:0000313" key="5">
    <source>
        <dbReference type="Proteomes" id="UP000618240"/>
    </source>
</evidence>
<dbReference type="SMART" id="SM00448">
    <property type="entry name" value="REC"/>
    <property type="match status" value="1"/>
</dbReference>
<proteinExistence type="predicted"/>
<feature type="modified residue" description="4-aspartylphosphate" evidence="1">
    <location>
        <position position="57"/>
    </location>
</feature>
<dbReference type="InterPro" id="IPR046947">
    <property type="entry name" value="LytR-like"/>
</dbReference>
<organism evidence="4 5">
    <name type="scientific">Chryseobacterium tagetis</name>
    <dbReference type="NCBI Taxonomy" id="2801334"/>
    <lineage>
        <taxon>Bacteria</taxon>
        <taxon>Pseudomonadati</taxon>
        <taxon>Bacteroidota</taxon>
        <taxon>Flavobacteriia</taxon>
        <taxon>Flavobacteriales</taxon>
        <taxon>Weeksellaceae</taxon>
        <taxon>Chryseobacterium group</taxon>
        <taxon>Chryseobacterium</taxon>
    </lineage>
</organism>
<dbReference type="InterPro" id="IPR001789">
    <property type="entry name" value="Sig_transdc_resp-reg_receiver"/>
</dbReference>
<keyword evidence="5" id="KW-1185">Reference proteome</keyword>
<dbReference type="InterPro" id="IPR007492">
    <property type="entry name" value="LytTR_DNA-bd_dom"/>
</dbReference>
<dbReference type="SUPFAM" id="SSF52172">
    <property type="entry name" value="CheY-like"/>
    <property type="match status" value="1"/>
</dbReference>
<dbReference type="PANTHER" id="PTHR37299">
    <property type="entry name" value="TRANSCRIPTIONAL REGULATOR-RELATED"/>
    <property type="match status" value="1"/>
</dbReference>
<sequence>MRKITCLIADDEPMALSLIESYVLKTPFLELKAKCNSAIEAMQVCEDEKDIDLFFLDIQMPELSGLEFSKLLPATSKVIFTTAFDQYAIDGYKVSALDYLLKPFDYNEFLNAAQKARNYFETVPAAEQKTEKKQNFIFVKSEYRQVKIEFSEVLYIEGLKDYVKIYLKDNPKPVLTLMSLKKLEEELPSDDFMRVHRSYIIALSKIEAIERNHIVIGNQQIVIAPNYKKTLMDYIEGKSL</sequence>
<reference evidence="4 5" key="1">
    <citation type="submission" date="2021-09" db="EMBL/GenBank/DDBJ databases">
        <title>Genome sequencing and assembly of Chryseobacterium sp. RG1.</title>
        <authorList>
            <person name="Chhetri G."/>
        </authorList>
    </citation>
    <scope>NUCLEOTIDE SEQUENCE [LARGE SCALE GENOMIC DNA]</scope>
    <source>
        <strain evidence="4 5">RG1</strain>
    </source>
</reference>
<dbReference type="GO" id="GO:0003677">
    <property type="term" value="F:DNA binding"/>
    <property type="evidence" value="ECO:0007669"/>
    <property type="project" value="UniProtKB-KW"/>
</dbReference>